<evidence type="ECO:0000313" key="2">
    <source>
        <dbReference type="EMBL" id="PMD61083.1"/>
    </source>
</evidence>
<feature type="chain" id="PRO_5014425484" evidence="1">
    <location>
        <begin position="17"/>
        <end position="345"/>
    </location>
</feature>
<dbReference type="GeneID" id="36594764"/>
<evidence type="ECO:0000313" key="3">
    <source>
        <dbReference type="Proteomes" id="UP000235371"/>
    </source>
</evidence>
<evidence type="ECO:0000256" key="1">
    <source>
        <dbReference type="SAM" id="SignalP"/>
    </source>
</evidence>
<dbReference type="EMBL" id="KZ613786">
    <property type="protein sequence ID" value="PMD61083.1"/>
    <property type="molecule type" value="Genomic_DNA"/>
</dbReference>
<reference evidence="2 3" key="1">
    <citation type="submission" date="2016-04" db="EMBL/GenBank/DDBJ databases">
        <title>A degradative enzymes factory behind the ericoid mycorrhizal symbiosis.</title>
        <authorList>
            <consortium name="DOE Joint Genome Institute"/>
            <person name="Martino E."/>
            <person name="Morin E."/>
            <person name="Grelet G."/>
            <person name="Kuo A."/>
            <person name="Kohler A."/>
            <person name="Daghino S."/>
            <person name="Barry K."/>
            <person name="Choi C."/>
            <person name="Cichocki N."/>
            <person name="Clum A."/>
            <person name="Copeland A."/>
            <person name="Hainaut M."/>
            <person name="Haridas S."/>
            <person name="Labutti K."/>
            <person name="Lindquist E."/>
            <person name="Lipzen A."/>
            <person name="Khouja H.-R."/>
            <person name="Murat C."/>
            <person name="Ohm R."/>
            <person name="Olson A."/>
            <person name="Spatafora J."/>
            <person name="Veneault-Fourrey C."/>
            <person name="Henrissat B."/>
            <person name="Grigoriev I."/>
            <person name="Martin F."/>
            <person name="Perotto S."/>
        </authorList>
    </citation>
    <scope>NUCLEOTIDE SEQUENCE [LARGE SCALE GENOMIC DNA]</scope>
    <source>
        <strain evidence="2 3">E</strain>
    </source>
</reference>
<dbReference type="AlphaFoldDB" id="A0A2J6TDK3"/>
<dbReference type="InParanoid" id="A0A2J6TDK3"/>
<keyword evidence="3" id="KW-1185">Reference proteome</keyword>
<accession>A0A2J6TDK3</accession>
<keyword evidence="1" id="KW-0732">Signal</keyword>
<feature type="signal peptide" evidence="1">
    <location>
        <begin position="1"/>
        <end position="16"/>
    </location>
</feature>
<sequence>MKAINFAVLFVGSASAIIESIDPSCGFIDAFLINSAITDAITVATDAGTQLSTFTPFAASLDDPRVAIYDPLFNPGDLQTIIGYLNSIKNIKTTGYKVRFYCQGSSGRIEWTTDPDTNQPAWFDTDFYHNAQPDQKRSIRVGSIPNAKPLGSWTKNDPTMFLGLMECNLGWTVNDNFDSSNQAHIQLAQKTIDGTRLQTDNRDFADVRSGGLLTGTNFNVLDYIRPLSRTILHELFHVVGGLDANNKPIVIDVPNPNASPPRNYGTFNECMSQKNAPVSTVRQAECLTMLAAGLYLDQIQGKPAFWSVGVVDTTTLQPVSLPAAGSAAVQARAMAPFRVRGSYWG</sequence>
<organism evidence="2 3">
    <name type="scientific">Hyaloscypha bicolor E</name>
    <dbReference type="NCBI Taxonomy" id="1095630"/>
    <lineage>
        <taxon>Eukaryota</taxon>
        <taxon>Fungi</taxon>
        <taxon>Dikarya</taxon>
        <taxon>Ascomycota</taxon>
        <taxon>Pezizomycotina</taxon>
        <taxon>Leotiomycetes</taxon>
        <taxon>Helotiales</taxon>
        <taxon>Hyaloscyphaceae</taxon>
        <taxon>Hyaloscypha</taxon>
        <taxon>Hyaloscypha bicolor</taxon>
    </lineage>
</organism>
<gene>
    <name evidence="2" type="ORF">K444DRAFT_662266</name>
</gene>
<protein>
    <submittedName>
        <fullName evidence="2">Uncharacterized protein</fullName>
    </submittedName>
</protein>
<dbReference type="Proteomes" id="UP000235371">
    <property type="component" value="Unassembled WGS sequence"/>
</dbReference>
<dbReference type="RefSeq" id="XP_024737987.1">
    <property type="nucleotide sequence ID" value="XM_024886687.1"/>
</dbReference>
<dbReference type="OrthoDB" id="4727969at2759"/>
<proteinExistence type="predicted"/>
<name>A0A2J6TDK3_9HELO</name>